<dbReference type="InterPro" id="IPR000754">
    <property type="entry name" value="Ribosomal_uS9"/>
</dbReference>
<proteinExistence type="inferred from homology"/>
<name>A0A7S6PV01_9STRA</name>
<dbReference type="InterPro" id="IPR020568">
    <property type="entry name" value="Ribosomal_Su5_D2-typ_SF"/>
</dbReference>
<gene>
    <name evidence="6" type="primary">rps9</name>
    <name evidence="6" type="ORF">PedoPt_p029</name>
</gene>
<dbReference type="NCBIfam" id="NF001099">
    <property type="entry name" value="PRK00132.1"/>
    <property type="match status" value="1"/>
</dbReference>
<reference evidence="6" key="1">
    <citation type="journal article" date="2020" name="Front. Plant Sci.">
        <title>Comparative Plastid Genomics of Non-Photosynthetic Chrysophytes: Genome Reduction and Compaction.</title>
        <authorList>
            <person name="Kim J.I."/>
            <person name="Jeong M."/>
            <person name="Archibald J.M."/>
            <person name="Shin W."/>
        </authorList>
    </citation>
    <scope>NUCLEOTIDE SEQUENCE</scope>
    <source>
        <strain evidence="6">Jangsampo120217C5</strain>
    </source>
</reference>
<evidence type="ECO:0000256" key="2">
    <source>
        <dbReference type="ARBA" id="ARBA00005251"/>
    </source>
</evidence>
<dbReference type="SUPFAM" id="SSF54211">
    <property type="entry name" value="Ribosomal protein S5 domain 2-like"/>
    <property type="match status" value="1"/>
</dbReference>
<dbReference type="GO" id="GO:0015935">
    <property type="term" value="C:small ribosomal subunit"/>
    <property type="evidence" value="ECO:0007669"/>
    <property type="project" value="TreeGrafter"/>
</dbReference>
<geneLocation type="plastid" evidence="6"/>
<dbReference type="PANTHER" id="PTHR21569">
    <property type="entry name" value="RIBOSOMAL PROTEIN S9"/>
    <property type="match status" value="1"/>
</dbReference>
<feature type="region of interest" description="Disordered" evidence="5">
    <location>
        <begin position="113"/>
        <end position="133"/>
    </location>
</feature>
<sequence>MENQINNICAVGKRKTSTAWASLEKGSGLLLVNNQSLDKYFSYISNDKNKIQSLFLLANLKDEYDITIQLKGGGLSSQFDAASLAVAKCICDAKPESREILKKNGLLRRDSRIKERRKYGLKKARKAPQYSKR</sequence>
<dbReference type="AlphaFoldDB" id="A0A7S6PV01"/>
<evidence type="ECO:0000256" key="5">
    <source>
        <dbReference type="SAM" id="MobiDB-lite"/>
    </source>
</evidence>
<keyword evidence="6" id="KW-0934">Plastid</keyword>
<organism evidence="6">
    <name type="scientific">Pedospumella sp. Jangsampo120217C5</name>
    <dbReference type="NCBI Taxonomy" id="2782409"/>
    <lineage>
        <taxon>Eukaryota</taxon>
        <taxon>Sar</taxon>
        <taxon>Stramenopiles</taxon>
        <taxon>Ochrophyta</taxon>
        <taxon>Chrysophyceae</taxon>
        <taxon>Chromulinales</taxon>
        <taxon>Chromulinaceae</taxon>
        <taxon>Pedospumella</taxon>
    </lineage>
</organism>
<dbReference type="GO" id="GO:0009536">
    <property type="term" value="C:plastid"/>
    <property type="evidence" value="ECO:0007669"/>
    <property type="project" value="UniProtKB-SubCell"/>
</dbReference>
<evidence type="ECO:0000256" key="4">
    <source>
        <dbReference type="ARBA" id="ARBA00023274"/>
    </source>
</evidence>
<evidence type="ECO:0000256" key="3">
    <source>
        <dbReference type="ARBA" id="ARBA00022980"/>
    </source>
</evidence>
<dbReference type="GO" id="GO:0006412">
    <property type="term" value="P:translation"/>
    <property type="evidence" value="ECO:0007669"/>
    <property type="project" value="InterPro"/>
</dbReference>
<accession>A0A7S6PV01</accession>
<protein>
    <submittedName>
        <fullName evidence="6">Ribosomal protein S9</fullName>
    </submittedName>
</protein>
<dbReference type="InterPro" id="IPR014721">
    <property type="entry name" value="Ribsml_uS5_D2-typ_fold_subgr"/>
</dbReference>
<dbReference type="Gene3D" id="3.30.230.10">
    <property type="match status" value="1"/>
</dbReference>
<feature type="compositionally biased region" description="Basic residues" evidence="5">
    <location>
        <begin position="114"/>
        <end position="133"/>
    </location>
</feature>
<dbReference type="GO" id="GO:0003723">
    <property type="term" value="F:RNA binding"/>
    <property type="evidence" value="ECO:0007669"/>
    <property type="project" value="TreeGrafter"/>
</dbReference>
<evidence type="ECO:0000313" key="6">
    <source>
        <dbReference type="EMBL" id="QOU10604.1"/>
    </source>
</evidence>
<keyword evidence="3 6" id="KW-0689">Ribosomal protein</keyword>
<dbReference type="Pfam" id="PF00380">
    <property type="entry name" value="Ribosomal_S9"/>
    <property type="match status" value="1"/>
</dbReference>
<keyword evidence="4" id="KW-0687">Ribonucleoprotein</keyword>
<dbReference type="InterPro" id="IPR023035">
    <property type="entry name" value="Ribosomal_uS9_bac/plastid"/>
</dbReference>
<dbReference type="PANTHER" id="PTHR21569:SF1">
    <property type="entry name" value="SMALL RIBOSOMAL SUBUNIT PROTEIN US9M"/>
    <property type="match status" value="1"/>
</dbReference>
<comment type="subcellular location">
    <subcellularLocation>
        <location evidence="1">Plastid</location>
    </subcellularLocation>
</comment>
<comment type="similarity">
    <text evidence="2">Belongs to the universal ribosomal protein uS9 family.</text>
</comment>
<evidence type="ECO:0000256" key="1">
    <source>
        <dbReference type="ARBA" id="ARBA00004474"/>
    </source>
</evidence>
<dbReference type="GO" id="GO:0003735">
    <property type="term" value="F:structural constituent of ribosome"/>
    <property type="evidence" value="ECO:0007669"/>
    <property type="project" value="InterPro"/>
</dbReference>
<dbReference type="EMBL" id="MN935477">
    <property type="protein sequence ID" value="QOU10604.1"/>
    <property type="molecule type" value="Genomic_DNA"/>
</dbReference>